<dbReference type="FunFam" id="3.90.980.10:FF:000001">
    <property type="entry name" value="DNA primase"/>
    <property type="match status" value="1"/>
</dbReference>
<evidence type="ECO:0000256" key="5">
    <source>
        <dbReference type="ARBA" id="ARBA00022705"/>
    </source>
</evidence>
<keyword evidence="3 12" id="KW-0808">Transferase</keyword>
<keyword evidence="10 12" id="KW-0238">DNA-binding</keyword>
<evidence type="ECO:0000256" key="4">
    <source>
        <dbReference type="ARBA" id="ARBA00022695"/>
    </source>
</evidence>
<dbReference type="SMART" id="SM00400">
    <property type="entry name" value="ZnF_CHCC"/>
    <property type="match status" value="1"/>
</dbReference>
<feature type="region of interest" description="Disordered" evidence="15">
    <location>
        <begin position="605"/>
        <end position="627"/>
    </location>
</feature>
<dbReference type="Gene3D" id="3.90.580.10">
    <property type="entry name" value="Zinc finger, CHC2-type domain"/>
    <property type="match status" value="1"/>
</dbReference>
<comment type="subunit">
    <text evidence="12">Monomer. Interacts with DnaB.</text>
</comment>
<feature type="region of interest" description="Disordered" evidence="15">
    <location>
        <begin position="425"/>
        <end position="458"/>
    </location>
</feature>
<gene>
    <name evidence="12" type="primary">dnaG</name>
    <name evidence="17" type="ORF">GO499_01255</name>
</gene>
<keyword evidence="1 12" id="KW-0240">DNA-directed RNA polymerase</keyword>
<evidence type="ECO:0000256" key="1">
    <source>
        <dbReference type="ARBA" id="ARBA00022478"/>
    </source>
</evidence>
<dbReference type="GO" id="GO:0000428">
    <property type="term" value="C:DNA-directed RNA polymerase complex"/>
    <property type="evidence" value="ECO:0007669"/>
    <property type="project" value="UniProtKB-KW"/>
</dbReference>
<dbReference type="Gene3D" id="3.40.1360.10">
    <property type="match status" value="1"/>
</dbReference>
<dbReference type="FunFam" id="3.40.1360.10:FF:000002">
    <property type="entry name" value="DNA primase"/>
    <property type="match status" value="1"/>
</dbReference>
<dbReference type="RefSeq" id="WP_161860475.1">
    <property type="nucleotide sequence ID" value="NZ_CP046620.1"/>
</dbReference>
<evidence type="ECO:0000256" key="12">
    <source>
        <dbReference type="HAMAP-Rule" id="MF_00974"/>
    </source>
</evidence>
<evidence type="ECO:0000256" key="9">
    <source>
        <dbReference type="ARBA" id="ARBA00022842"/>
    </source>
</evidence>
<dbReference type="GO" id="GO:0003899">
    <property type="term" value="F:DNA-directed RNA polymerase activity"/>
    <property type="evidence" value="ECO:0007669"/>
    <property type="project" value="UniProtKB-UniRule"/>
</dbReference>
<evidence type="ECO:0000259" key="16">
    <source>
        <dbReference type="PROSITE" id="PS50880"/>
    </source>
</evidence>
<dbReference type="GO" id="GO:1990077">
    <property type="term" value="C:primosome complex"/>
    <property type="evidence" value="ECO:0007669"/>
    <property type="project" value="UniProtKB-KW"/>
</dbReference>
<dbReference type="InterPro" id="IPR013264">
    <property type="entry name" value="DNAG_N"/>
</dbReference>
<keyword evidence="18" id="KW-1185">Reference proteome</keyword>
<keyword evidence="11 12" id="KW-0804">Transcription</keyword>
<evidence type="ECO:0000256" key="6">
    <source>
        <dbReference type="ARBA" id="ARBA00022723"/>
    </source>
</evidence>
<keyword evidence="4 12" id="KW-0548">Nucleotidyltransferase</keyword>
<evidence type="ECO:0000256" key="7">
    <source>
        <dbReference type="ARBA" id="ARBA00022771"/>
    </source>
</evidence>
<keyword evidence="2 12" id="KW-0639">Primosome</keyword>
<dbReference type="GO" id="GO:0005737">
    <property type="term" value="C:cytoplasm"/>
    <property type="evidence" value="ECO:0007669"/>
    <property type="project" value="TreeGrafter"/>
</dbReference>
<dbReference type="HAMAP" id="MF_00974">
    <property type="entry name" value="DNA_primase_DnaG"/>
    <property type="match status" value="1"/>
</dbReference>
<dbReference type="Pfam" id="PF01807">
    <property type="entry name" value="Zn_ribbon_DnaG"/>
    <property type="match status" value="1"/>
</dbReference>
<dbReference type="InterPro" id="IPR006171">
    <property type="entry name" value="TOPRIM_dom"/>
</dbReference>
<dbReference type="GO" id="GO:0003677">
    <property type="term" value="F:DNA binding"/>
    <property type="evidence" value="ECO:0007669"/>
    <property type="project" value="UniProtKB-KW"/>
</dbReference>
<dbReference type="CDD" id="cd03364">
    <property type="entry name" value="TOPRIM_DnaG_primases"/>
    <property type="match status" value="1"/>
</dbReference>
<evidence type="ECO:0000256" key="2">
    <source>
        <dbReference type="ARBA" id="ARBA00022515"/>
    </source>
</evidence>
<dbReference type="InterPro" id="IPR037068">
    <property type="entry name" value="DNA_primase_core_N_sf"/>
</dbReference>
<dbReference type="PANTHER" id="PTHR30313:SF2">
    <property type="entry name" value="DNA PRIMASE"/>
    <property type="match status" value="1"/>
</dbReference>
<dbReference type="InterPro" id="IPR006295">
    <property type="entry name" value="DNA_primase_DnaG"/>
</dbReference>
<evidence type="ECO:0000256" key="14">
    <source>
        <dbReference type="PIRSR" id="PIRSR002811-1"/>
    </source>
</evidence>
<comment type="domain">
    <text evidence="12">Contains an N-terminal zinc-binding domain, a central core domain that contains the primase activity, and a C-terminal DnaB-binding domain.</text>
</comment>
<dbReference type="Proteomes" id="UP000464495">
    <property type="component" value="Chromosome"/>
</dbReference>
<dbReference type="GO" id="GO:0008270">
    <property type="term" value="F:zinc ion binding"/>
    <property type="evidence" value="ECO:0007669"/>
    <property type="project" value="UniProtKB-UniRule"/>
</dbReference>
<dbReference type="InterPro" id="IPR002694">
    <property type="entry name" value="Znf_CHC2"/>
</dbReference>
<dbReference type="SMART" id="SM00493">
    <property type="entry name" value="TOPRIM"/>
    <property type="match status" value="1"/>
</dbReference>
<dbReference type="PANTHER" id="PTHR30313">
    <property type="entry name" value="DNA PRIMASE"/>
    <property type="match status" value="1"/>
</dbReference>
<name>A0A6P1STA2_9RHOB</name>
<dbReference type="EC" id="2.7.7.101" evidence="12"/>
<dbReference type="SUPFAM" id="SSF56731">
    <property type="entry name" value="DNA primase core"/>
    <property type="match status" value="1"/>
</dbReference>
<comment type="catalytic activity">
    <reaction evidence="12">
        <text>ssDNA + n NTP = ssDNA/pppN(pN)n-1 hybrid + (n-1) diphosphate.</text>
        <dbReference type="EC" id="2.7.7.101"/>
    </reaction>
</comment>
<evidence type="ECO:0000256" key="11">
    <source>
        <dbReference type="ARBA" id="ARBA00023163"/>
    </source>
</evidence>
<proteinExistence type="inferred from homology"/>
<dbReference type="SUPFAM" id="SSF57783">
    <property type="entry name" value="Zinc beta-ribbon"/>
    <property type="match status" value="1"/>
</dbReference>
<evidence type="ECO:0000256" key="13">
    <source>
        <dbReference type="PIRNR" id="PIRNR002811"/>
    </source>
</evidence>
<dbReference type="InterPro" id="IPR030846">
    <property type="entry name" value="DnaG_bac"/>
</dbReference>
<dbReference type="Pfam" id="PF13662">
    <property type="entry name" value="Toprim_4"/>
    <property type="match status" value="1"/>
</dbReference>
<evidence type="ECO:0000256" key="10">
    <source>
        <dbReference type="ARBA" id="ARBA00023125"/>
    </source>
</evidence>
<keyword evidence="7 12" id="KW-0863">Zinc-finger</keyword>
<evidence type="ECO:0000256" key="8">
    <source>
        <dbReference type="ARBA" id="ARBA00022833"/>
    </source>
</evidence>
<evidence type="ECO:0000313" key="17">
    <source>
        <dbReference type="EMBL" id="QHQ33904.1"/>
    </source>
</evidence>
<keyword evidence="6 12" id="KW-0479">Metal-binding</keyword>
<dbReference type="InterPro" id="IPR036977">
    <property type="entry name" value="DNA_primase_Znf_CHC2"/>
</dbReference>
<organism evidence="17 18">
    <name type="scientific">Algicella marina</name>
    <dbReference type="NCBI Taxonomy" id="2683284"/>
    <lineage>
        <taxon>Bacteria</taxon>
        <taxon>Pseudomonadati</taxon>
        <taxon>Pseudomonadota</taxon>
        <taxon>Alphaproteobacteria</taxon>
        <taxon>Rhodobacterales</taxon>
        <taxon>Paracoccaceae</taxon>
        <taxon>Algicella</taxon>
    </lineage>
</organism>
<feature type="domain" description="Toprim" evidence="16">
    <location>
        <begin position="262"/>
        <end position="344"/>
    </location>
</feature>
<protein>
    <recommendedName>
        <fullName evidence="12 13">DNA primase</fullName>
        <ecNumber evidence="12">2.7.7.101</ecNumber>
    </recommendedName>
</protein>
<comment type="similarity">
    <text evidence="12 13">Belongs to the DnaG primase family.</text>
</comment>
<dbReference type="PIRSF" id="PIRSF002811">
    <property type="entry name" value="DnaG"/>
    <property type="match status" value="1"/>
</dbReference>
<feature type="zinc finger region" description="CHC2-type" evidence="12 14">
    <location>
        <begin position="43"/>
        <end position="67"/>
    </location>
</feature>
<dbReference type="PROSITE" id="PS50880">
    <property type="entry name" value="TOPRIM"/>
    <property type="match status" value="1"/>
</dbReference>
<keyword evidence="8 12" id="KW-0862">Zinc</keyword>
<dbReference type="InterPro" id="IPR050219">
    <property type="entry name" value="DnaG_primase"/>
</dbReference>
<evidence type="ECO:0000256" key="15">
    <source>
        <dbReference type="SAM" id="MobiDB-lite"/>
    </source>
</evidence>
<dbReference type="Gene3D" id="3.90.980.10">
    <property type="entry name" value="DNA primase, catalytic core, N-terminal domain"/>
    <property type="match status" value="1"/>
</dbReference>
<keyword evidence="5 12" id="KW-0235">DNA replication</keyword>
<reference evidence="17 18" key="1">
    <citation type="submission" date="2019-12" db="EMBL/GenBank/DDBJ databases">
        <title>Complete genome sequence of Algicella marina strain 9Alg 56(T) isolated from the red alga Tichocarpus crinitus.</title>
        <authorList>
            <person name="Kim S.-G."/>
            <person name="Nedashkovskaya O.I."/>
        </authorList>
    </citation>
    <scope>NUCLEOTIDE SEQUENCE [LARGE SCALE GENOMIC DNA]</scope>
    <source>
        <strain evidence="17 18">9Alg 56</strain>
    </source>
</reference>
<sequence length="647" mass="71841">MSLPPGFLDDLRTRTSIAQIVGRKVTWDSRKSNPGKGDYWAPCPFHTEKTASFHVEDKKGFYYCFGCHAKGDALTFIRETENVGFMEAVEILAREAGVQMPARDPQAARRAEERKGLAEIMELAVQFYRLQLNTANAEEARAYLDRRGLKPETRDRFEIGFAPDGRNALFEHLRAKGITAEEMDLAGLCATPEDGGQPYDRFRHRIIFPIRDAQGRAIALGGRAMDPNARAKYLNSPETPLFDKGRALYNHAPAREASGKSGQLIVAEGYMDVIALSQVGIGHVVAPLGTAITEDQLALMWRIADEPVIALDGDKAGLRAAMRLVDLALPLLAPGKSLRFVLLPEGLDPDDLVRSQGRGAMDKLVEDAQPMVRLLWQKETEGRVFDSPERRAALDTSLRQTLGRIADTGLRRHYEDAIREMRRDLFRPTRQKGGGGGFQKWNPRNRPPEGPAQSTRASLLAQRGAAADVEARVRESLILIACLNHPALIERFEDRLEFLPFLCPDLDEIRRALLQVAMQTLPDAAEAISARLGFDVQERLSAMAHGRITRNIRSGADIEDTALELEEVIARHRALIGHAEELRDAEQEATGVASDGLLWRIQQAGEARASVDRKPFGDSDAGDEETEDLRAKLQAMIDSKVWLKSPK</sequence>
<keyword evidence="9" id="KW-0460">Magnesium</keyword>
<dbReference type="InterPro" id="IPR034151">
    <property type="entry name" value="TOPRIM_DnaG_bac"/>
</dbReference>
<dbReference type="AlphaFoldDB" id="A0A6P1STA2"/>
<accession>A0A6P1STA2</accession>
<dbReference type="Pfam" id="PF08275">
    <property type="entry name" value="DNAG_N"/>
    <property type="match status" value="1"/>
</dbReference>
<evidence type="ECO:0000313" key="18">
    <source>
        <dbReference type="Proteomes" id="UP000464495"/>
    </source>
</evidence>
<dbReference type="KEGG" id="amaq:GO499_01255"/>
<dbReference type="GO" id="GO:0006269">
    <property type="term" value="P:DNA replication, synthesis of primer"/>
    <property type="evidence" value="ECO:0007669"/>
    <property type="project" value="UniProtKB-UniRule"/>
</dbReference>
<dbReference type="EMBL" id="CP046620">
    <property type="protein sequence ID" value="QHQ33904.1"/>
    <property type="molecule type" value="Genomic_DNA"/>
</dbReference>
<dbReference type="NCBIfam" id="TIGR01391">
    <property type="entry name" value="dnaG"/>
    <property type="match status" value="1"/>
</dbReference>
<comment type="cofactor">
    <cofactor evidence="12 13 14">
        <name>Zn(2+)</name>
        <dbReference type="ChEBI" id="CHEBI:29105"/>
    </cofactor>
    <text evidence="12 13 14">Binds 1 zinc ion per monomer.</text>
</comment>
<comment type="function">
    <text evidence="12 13">RNA polymerase that catalyzes the synthesis of short RNA molecules used as primers for DNA polymerase during DNA replication.</text>
</comment>
<evidence type="ECO:0000256" key="3">
    <source>
        <dbReference type="ARBA" id="ARBA00022679"/>
    </source>
</evidence>